<evidence type="ECO:0000313" key="3">
    <source>
        <dbReference type="Proteomes" id="UP000298471"/>
    </source>
</evidence>
<accession>A0A4Z0Q3A6</accession>
<dbReference type="AlphaFoldDB" id="A0A4Z0Q3A6"/>
<evidence type="ECO:0000313" key="2">
    <source>
        <dbReference type="EMBL" id="TGE23212.1"/>
    </source>
</evidence>
<gene>
    <name evidence="2" type="ORF">E5K02_18595</name>
</gene>
<feature type="transmembrane region" description="Helical" evidence="1">
    <location>
        <begin position="6"/>
        <end position="23"/>
    </location>
</feature>
<dbReference type="Proteomes" id="UP000298471">
    <property type="component" value="Unassembled WGS sequence"/>
</dbReference>
<organism evidence="2 3">
    <name type="scientific">Hymenobacter metallicola</name>
    <dbReference type="NCBI Taxonomy" id="2563114"/>
    <lineage>
        <taxon>Bacteria</taxon>
        <taxon>Pseudomonadati</taxon>
        <taxon>Bacteroidota</taxon>
        <taxon>Cytophagia</taxon>
        <taxon>Cytophagales</taxon>
        <taxon>Hymenobacteraceae</taxon>
        <taxon>Hymenobacter</taxon>
    </lineage>
</organism>
<keyword evidence="1" id="KW-0812">Transmembrane</keyword>
<keyword evidence="3" id="KW-1185">Reference proteome</keyword>
<keyword evidence="1" id="KW-0472">Membrane</keyword>
<comment type="caution">
    <text evidence="2">The sequence shown here is derived from an EMBL/GenBank/DDBJ whole genome shotgun (WGS) entry which is preliminary data.</text>
</comment>
<sequence length="109" mass="12902">MAILFVPVMLGKTMLVVFPLWKLHQLVKQNVSSPDNAFPTATQWWLVSYIALCLWFTYLIAEGEQGWQRRFIAQIDWLQYPLAAALTFPVAVLAFYLKRWCYRFLERDQ</sequence>
<evidence type="ECO:0000256" key="1">
    <source>
        <dbReference type="SAM" id="Phobius"/>
    </source>
</evidence>
<name>A0A4Z0Q3A6_9BACT</name>
<protein>
    <submittedName>
        <fullName evidence="2">Uncharacterized protein</fullName>
    </submittedName>
</protein>
<feature type="transmembrane region" description="Helical" evidence="1">
    <location>
        <begin position="44"/>
        <end position="61"/>
    </location>
</feature>
<proteinExistence type="predicted"/>
<dbReference type="RefSeq" id="WP_135396729.1">
    <property type="nucleotide sequence ID" value="NZ_SRMB01000004.1"/>
</dbReference>
<reference evidence="2 3" key="1">
    <citation type="submission" date="2019-04" db="EMBL/GenBank/DDBJ databases">
        <authorList>
            <person name="Feng G."/>
            <person name="Zhang J."/>
            <person name="Zhu H."/>
        </authorList>
    </citation>
    <scope>NUCLEOTIDE SEQUENCE [LARGE SCALE GENOMIC DNA]</scope>
    <source>
        <strain evidence="2 3">9PBR-1</strain>
    </source>
</reference>
<keyword evidence="1" id="KW-1133">Transmembrane helix</keyword>
<feature type="transmembrane region" description="Helical" evidence="1">
    <location>
        <begin position="77"/>
        <end position="97"/>
    </location>
</feature>
<dbReference type="EMBL" id="SRMB01000004">
    <property type="protein sequence ID" value="TGE23212.1"/>
    <property type="molecule type" value="Genomic_DNA"/>
</dbReference>